<proteinExistence type="predicted"/>
<dbReference type="Pfam" id="PF12850">
    <property type="entry name" value="Metallophos_2"/>
    <property type="match status" value="1"/>
</dbReference>
<dbReference type="SUPFAM" id="SSF56300">
    <property type="entry name" value="Metallo-dependent phosphatases"/>
    <property type="match status" value="1"/>
</dbReference>
<dbReference type="PANTHER" id="PTHR43165:SF1">
    <property type="entry name" value="PHOSPHODIESTERASE MJ0936"/>
    <property type="match status" value="1"/>
</dbReference>
<sequence>MRLGVISDTHDRMPTIEKAVEIFNASNVDAVLHCGDFVAPFALLPFKNLEAPLYAVFGNNDGETDGIARLFSSNGWTLNQRPWFFSLDGKTIAMLHEPDGIDEMAESGNYDLIVFGHTHQKSFETRNKTMVVNPGEGCGWVKGTATLAIVDMSPESCVFRTIK</sequence>
<reference evidence="2" key="1">
    <citation type="submission" date="2018-06" db="EMBL/GenBank/DDBJ databases">
        <authorList>
            <person name="Zhirakovskaya E."/>
        </authorList>
    </citation>
    <scope>NUCLEOTIDE SEQUENCE</scope>
</reference>
<dbReference type="InterPro" id="IPR000979">
    <property type="entry name" value="Phosphodiesterase_MJ0936/Vps29"/>
</dbReference>
<dbReference type="EMBL" id="UOGB01000297">
    <property type="protein sequence ID" value="VAX24468.1"/>
    <property type="molecule type" value="Genomic_DNA"/>
</dbReference>
<evidence type="ECO:0000313" key="2">
    <source>
        <dbReference type="EMBL" id="VAX24468.1"/>
    </source>
</evidence>
<dbReference type="InterPro" id="IPR024654">
    <property type="entry name" value="Calcineurin-like_PHP_lpxH"/>
</dbReference>
<evidence type="ECO:0000259" key="1">
    <source>
        <dbReference type="Pfam" id="PF12850"/>
    </source>
</evidence>
<dbReference type="InterPro" id="IPR029052">
    <property type="entry name" value="Metallo-depent_PP-like"/>
</dbReference>
<name>A0A3B1CKI7_9ZZZZ</name>
<dbReference type="InterPro" id="IPR041802">
    <property type="entry name" value="MPP_YfcE"/>
</dbReference>
<dbReference type="CDD" id="cd00841">
    <property type="entry name" value="MPP_YfcE"/>
    <property type="match status" value="1"/>
</dbReference>
<dbReference type="PANTHER" id="PTHR43165">
    <property type="entry name" value="METALLOPHOSPHOESTERASE"/>
    <property type="match status" value="1"/>
</dbReference>
<dbReference type="Gene3D" id="3.60.21.10">
    <property type="match status" value="1"/>
</dbReference>
<feature type="domain" description="Calcineurin-like phosphoesterase" evidence="1">
    <location>
        <begin position="1"/>
        <end position="153"/>
    </location>
</feature>
<organism evidence="2">
    <name type="scientific">hydrothermal vent metagenome</name>
    <dbReference type="NCBI Taxonomy" id="652676"/>
    <lineage>
        <taxon>unclassified sequences</taxon>
        <taxon>metagenomes</taxon>
        <taxon>ecological metagenomes</taxon>
    </lineage>
</organism>
<gene>
    <name evidence="2" type="ORF">MNBD_NITROSPINAE03-1979</name>
</gene>
<dbReference type="NCBIfam" id="TIGR00040">
    <property type="entry name" value="yfcE"/>
    <property type="match status" value="1"/>
</dbReference>
<accession>A0A3B1CKI7</accession>
<dbReference type="AlphaFoldDB" id="A0A3B1CKI7"/>
<protein>
    <recommendedName>
        <fullName evidence="1">Calcineurin-like phosphoesterase domain-containing protein</fullName>
    </recommendedName>
</protein>
<dbReference type="InterPro" id="IPR053193">
    <property type="entry name" value="MetalloPDE_YfcE-like"/>
</dbReference>